<protein>
    <submittedName>
        <fullName evidence="3">Uncharacterized protein</fullName>
    </submittedName>
</protein>
<keyword evidence="1" id="KW-1133">Transmembrane helix</keyword>
<dbReference type="EMBL" id="JACGWW010000002">
    <property type="protein sequence ID" value="MBA8813686.1"/>
    <property type="molecule type" value="Genomic_DNA"/>
</dbReference>
<dbReference type="EMBL" id="BJUV01000014">
    <property type="protein sequence ID" value="GEK83331.1"/>
    <property type="molecule type" value="Genomic_DNA"/>
</dbReference>
<evidence type="ECO:0000256" key="1">
    <source>
        <dbReference type="SAM" id="Phobius"/>
    </source>
</evidence>
<keyword evidence="1" id="KW-0812">Transmembrane</keyword>
<dbReference type="Proteomes" id="UP000522688">
    <property type="component" value="Unassembled WGS sequence"/>
</dbReference>
<feature type="transmembrane region" description="Helical" evidence="1">
    <location>
        <begin position="12"/>
        <end position="39"/>
    </location>
</feature>
<feature type="transmembrane region" description="Helical" evidence="1">
    <location>
        <begin position="101"/>
        <end position="125"/>
    </location>
</feature>
<gene>
    <name evidence="3" type="ORF">FB463_001935</name>
    <name evidence="2" type="ORF">FFA01_16400</name>
</gene>
<keyword evidence="4" id="KW-1185">Reference proteome</keyword>
<dbReference type="RefSeq" id="WP_146854876.1">
    <property type="nucleotide sequence ID" value="NZ_BAAAHR010000008.1"/>
</dbReference>
<evidence type="ECO:0000313" key="3">
    <source>
        <dbReference type="EMBL" id="MBA8813686.1"/>
    </source>
</evidence>
<evidence type="ECO:0000313" key="4">
    <source>
        <dbReference type="Proteomes" id="UP000321154"/>
    </source>
</evidence>
<evidence type="ECO:0000313" key="2">
    <source>
        <dbReference type="EMBL" id="GEK83331.1"/>
    </source>
</evidence>
<evidence type="ECO:0000313" key="5">
    <source>
        <dbReference type="Proteomes" id="UP000522688"/>
    </source>
</evidence>
<dbReference type="Proteomes" id="UP000321154">
    <property type="component" value="Unassembled WGS sequence"/>
</dbReference>
<dbReference type="AlphaFoldDB" id="A0A7W3PJ82"/>
<sequence>MDRTTTNRARARVVLVVGVLVLAATGIAAIVAVLCLLLWRIVLWTPAGVGYGPALDAPEFCRLAGHPGSFSRESWPPAYSCGTTLITPPDVTRAVMDTWTFWIRVLRLAALAGLTAFGAVIVTAFRRDAGESRHPVQADAEPA</sequence>
<comment type="caution">
    <text evidence="3">The sequence shown here is derived from an EMBL/GenBank/DDBJ whole genome shotgun (WGS) entry which is preliminary data.</text>
</comment>
<reference evidence="3 5" key="2">
    <citation type="submission" date="2020-07" db="EMBL/GenBank/DDBJ databases">
        <title>Sequencing the genomes of 1000 actinobacteria strains.</title>
        <authorList>
            <person name="Klenk H.-P."/>
        </authorList>
    </citation>
    <scope>NUCLEOTIDE SEQUENCE [LARGE SCALE GENOMIC DNA]</scope>
    <source>
        <strain evidence="3 5">DSM 10309</strain>
    </source>
</reference>
<reference evidence="2 4" key="1">
    <citation type="submission" date="2019-07" db="EMBL/GenBank/DDBJ databases">
        <title>Whole genome shotgun sequence of Frigoribacterium faeni NBRC 103066.</title>
        <authorList>
            <person name="Hosoyama A."/>
            <person name="Uohara A."/>
            <person name="Ohji S."/>
            <person name="Ichikawa N."/>
        </authorList>
    </citation>
    <scope>NUCLEOTIDE SEQUENCE [LARGE SCALE GENOMIC DNA]</scope>
    <source>
        <strain evidence="2 4">NBRC 103066</strain>
    </source>
</reference>
<proteinExistence type="predicted"/>
<organism evidence="3 5">
    <name type="scientific">Frigoribacterium faeni</name>
    <dbReference type="NCBI Taxonomy" id="145483"/>
    <lineage>
        <taxon>Bacteria</taxon>
        <taxon>Bacillati</taxon>
        <taxon>Actinomycetota</taxon>
        <taxon>Actinomycetes</taxon>
        <taxon>Micrococcales</taxon>
        <taxon>Microbacteriaceae</taxon>
        <taxon>Frigoribacterium</taxon>
    </lineage>
</organism>
<keyword evidence="1" id="KW-0472">Membrane</keyword>
<name>A0A7W3PJ82_9MICO</name>
<accession>A0A7W3PJ82</accession>